<dbReference type="InterPro" id="IPR003597">
    <property type="entry name" value="Ig_C1-set"/>
</dbReference>
<dbReference type="GeneTree" id="ENSGT00940000178126"/>
<evidence type="ECO:0000313" key="4">
    <source>
        <dbReference type="Ensembl" id="ENSHHUP00000066271.1"/>
    </source>
</evidence>
<reference evidence="4" key="2">
    <citation type="submission" date="2025-08" db="UniProtKB">
        <authorList>
            <consortium name="Ensembl"/>
        </authorList>
    </citation>
    <scope>IDENTIFICATION</scope>
</reference>
<dbReference type="InterPro" id="IPR050380">
    <property type="entry name" value="Immune_Resp_Modulators"/>
</dbReference>
<evidence type="ECO:0000256" key="2">
    <source>
        <dbReference type="ARBA" id="ARBA00023319"/>
    </source>
</evidence>
<dbReference type="InterPro" id="IPR036179">
    <property type="entry name" value="Ig-like_dom_sf"/>
</dbReference>
<evidence type="ECO:0000259" key="3">
    <source>
        <dbReference type="PROSITE" id="PS50835"/>
    </source>
</evidence>
<dbReference type="CDD" id="cd00098">
    <property type="entry name" value="IgC1"/>
    <property type="match status" value="1"/>
</dbReference>
<keyword evidence="5" id="KW-1185">Reference proteome</keyword>
<organism evidence="4 5">
    <name type="scientific">Hucho hucho</name>
    <name type="common">huchen</name>
    <dbReference type="NCBI Taxonomy" id="62062"/>
    <lineage>
        <taxon>Eukaryota</taxon>
        <taxon>Metazoa</taxon>
        <taxon>Chordata</taxon>
        <taxon>Craniata</taxon>
        <taxon>Vertebrata</taxon>
        <taxon>Euteleostomi</taxon>
        <taxon>Actinopterygii</taxon>
        <taxon>Neopterygii</taxon>
        <taxon>Teleostei</taxon>
        <taxon>Protacanthopterygii</taxon>
        <taxon>Salmoniformes</taxon>
        <taxon>Salmonidae</taxon>
        <taxon>Salmoninae</taxon>
        <taxon>Hucho</taxon>
    </lineage>
</organism>
<dbReference type="FunFam" id="2.60.40.10:FF:000283">
    <property type="entry name" value="Immunoglobulin kappa constant"/>
    <property type="match status" value="1"/>
</dbReference>
<dbReference type="SUPFAM" id="SSF48726">
    <property type="entry name" value="Immunoglobulin"/>
    <property type="match status" value="1"/>
</dbReference>
<dbReference type="Pfam" id="PF07654">
    <property type="entry name" value="C1-set"/>
    <property type="match status" value="1"/>
</dbReference>
<keyword evidence="1" id="KW-1015">Disulfide bond</keyword>
<proteinExistence type="predicted"/>
<dbReference type="InterPro" id="IPR013783">
    <property type="entry name" value="Ig-like_fold"/>
</dbReference>
<accession>A0A4W5PNM4</accession>
<evidence type="ECO:0000313" key="5">
    <source>
        <dbReference type="Proteomes" id="UP000314982"/>
    </source>
</evidence>
<dbReference type="PANTHER" id="PTHR23411">
    <property type="entry name" value="TAPASIN"/>
    <property type="match status" value="1"/>
</dbReference>
<dbReference type="PROSITE" id="PS50835">
    <property type="entry name" value="IG_LIKE"/>
    <property type="match status" value="1"/>
</dbReference>
<protein>
    <recommendedName>
        <fullName evidence="3">Ig-like domain-containing protein</fullName>
    </recommendedName>
</protein>
<dbReference type="SMART" id="SM00407">
    <property type="entry name" value="IGc1"/>
    <property type="match status" value="1"/>
</dbReference>
<dbReference type="Proteomes" id="UP000314982">
    <property type="component" value="Unassembled WGS sequence"/>
</dbReference>
<dbReference type="AlphaFoldDB" id="A0A4W5PNM4"/>
<name>A0A4W5PNM4_9TELE</name>
<dbReference type="Gene3D" id="2.60.40.10">
    <property type="entry name" value="Immunoglobulins"/>
    <property type="match status" value="1"/>
</dbReference>
<evidence type="ECO:0000256" key="1">
    <source>
        <dbReference type="ARBA" id="ARBA00023157"/>
    </source>
</evidence>
<keyword evidence="2" id="KW-0393">Immunoglobulin domain</keyword>
<feature type="domain" description="Ig-like" evidence="3">
    <location>
        <begin position="7"/>
        <end position="106"/>
    </location>
</feature>
<reference evidence="5" key="1">
    <citation type="submission" date="2018-06" db="EMBL/GenBank/DDBJ databases">
        <title>Genome assembly of Danube salmon.</title>
        <authorList>
            <person name="Macqueen D.J."/>
            <person name="Gundappa M.K."/>
        </authorList>
    </citation>
    <scope>NUCLEOTIDE SEQUENCE [LARGE SCALE GENOMIC DNA]</scope>
</reference>
<dbReference type="Ensembl" id="ENSHHUT00000068508.1">
    <property type="protein sequence ID" value="ENSHHUP00000066271.1"/>
    <property type="gene ID" value="ENSHHUG00000039069.1"/>
</dbReference>
<sequence length="113" mass="12449">VQRVIPPNINLYPLWEEVEGGSKVELLCILSGFYPEKLSVEWLLDNKAVTTSPVQRKLQSVEGEEKTFSLNSQLELDQSQWTQGSVVTCKATHNAAQGPPVSRTTSICSGGFQ</sequence>
<dbReference type="InterPro" id="IPR007110">
    <property type="entry name" value="Ig-like_dom"/>
</dbReference>
<reference evidence="4" key="3">
    <citation type="submission" date="2025-09" db="UniProtKB">
        <authorList>
            <consortium name="Ensembl"/>
        </authorList>
    </citation>
    <scope>IDENTIFICATION</scope>
</reference>